<proteinExistence type="predicted"/>
<dbReference type="GO" id="GO:0004222">
    <property type="term" value="F:metalloendopeptidase activity"/>
    <property type="evidence" value="ECO:0007669"/>
    <property type="project" value="TreeGrafter"/>
</dbReference>
<dbReference type="EMBL" id="LAYY01000003">
    <property type="protein sequence ID" value="KKK39458.1"/>
    <property type="molecule type" value="Genomic_DNA"/>
</dbReference>
<dbReference type="InterPro" id="IPR011055">
    <property type="entry name" value="Dup_hybrid_motif"/>
</dbReference>
<dbReference type="AlphaFoldDB" id="A0A0M2SZ65"/>
<dbReference type="Pfam" id="PF24568">
    <property type="entry name" value="CC_PcsB"/>
    <property type="match status" value="1"/>
</dbReference>
<dbReference type="InterPro" id="IPR057309">
    <property type="entry name" value="PcsB_CC"/>
</dbReference>
<keyword evidence="1 4" id="KW-0732">Signal</keyword>
<dbReference type="InterPro" id="IPR050570">
    <property type="entry name" value="Cell_wall_metabolism_enzyme"/>
</dbReference>
<evidence type="ECO:0000313" key="8">
    <source>
        <dbReference type="Proteomes" id="UP000034166"/>
    </source>
</evidence>
<dbReference type="SUPFAM" id="SSF51261">
    <property type="entry name" value="Duplicated hybrid motif"/>
    <property type="match status" value="1"/>
</dbReference>
<dbReference type="Gene3D" id="2.70.70.10">
    <property type="entry name" value="Glucose Permease (Domain IIA)"/>
    <property type="match status" value="1"/>
</dbReference>
<dbReference type="PATRIC" id="fig|1408103.3.peg.982"/>
<feature type="chain" id="PRO_5005641954" evidence="4">
    <location>
        <begin position="26"/>
        <end position="461"/>
    </location>
</feature>
<dbReference type="Gene3D" id="6.10.250.3150">
    <property type="match status" value="1"/>
</dbReference>
<feature type="region of interest" description="Disordered" evidence="3">
    <location>
        <begin position="281"/>
        <end position="327"/>
    </location>
</feature>
<evidence type="ECO:0000256" key="1">
    <source>
        <dbReference type="ARBA" id="ARBA00022729"/>
    </source>
</evidence>
<evidence type="ECO:0000256" key="4">
    <source>
        <dbReference type="SAM" id="SignalP"/>
    </source>
</evidence>
<evidence type="ECO:0000259" key="6">
    <source>
        <dbReference type="Pfam" id="PF24568"/>
    </source>
</evidence>
<feature type="domain" description="Peptidoglycan hydrolase PcsB coiled-coil" evidence="6">
    <location>
        <begin position="110"/>
        <end position="184"/>
    </location>
</feature>
<feature type="signal peptide" evidence="4">
    <location>
        <begin position="1"/>
        <end position="25"/>
    </location>
</feature>
<dbReference type="OrthoDB" id="9805070at2"/>
<feature type="domain" description="M23ase beta-sheet core" evidence="5">
    <location>
        <begin position="352"/>
        <end position="456"/>
    </location>
</feature>
<evidence type="ECO:0000313" key="7">
    <source>
        <dbReference type="EMBL" id="KKK39458.1"/>
    </source>
</evidence>
<feature type="coiled-coil region" evidence="2">
    <location>
        <begin position="164"/>
        <end position="229"/>
    </location>
</feature>
<feature type="coiled-coil region" evidence="2">
    <location>
        <begin position="33"/>
        <end position="123"/>
    </location>
</feature>
<dbReference type="CDD" id="cd12797">
    <property type="entry name" value="M23_peptidase"/>
    <property type="match status" value="1"/>
</dbReference>
<organism evidence="7 8">
    <name type="scientific">Mesobacillus campisalis</name>
    <dbReference type="NCBI Taxonomy" id="1408103"/>
    <lineage>
        <taxon>Bacteria</taxon>
        <taxon>Bacillati</taxon>
        <taxon>Bacillota</taxon>
        <taxon>Bacilli</taxon>
        <taxon>Bacillales</taxon>
        <taxon>Bacillaceae</taxon>
        <taxon>Mesobacillus</taxon>
    </lineage>
</organism>
<comment type="caution">
    <text evidence="7">The sequence shown here is derived from an EMBL/GenBank/DDBJ whole genome shotgun (WGS) entry which is preliminary data.</text>
</comment>
<evidence type="ECO:0000256" key="3">
    <source>
        <dbReference type="SAM" id="MobiDB-lite"/>
    </source>
</evidence>
<dbReference type="InterPro" id="IPR016047">
    <property type="entry name" value="M23ase_b-sheet_dom"/>
</dbReference>
<evidence type="ECO:0000259" key="5">
    <source>
        <dbReference type="Pfam" id="PF01551"/>
    </source>
</evidence>
<dbReference type="RefSeq" id="WP_046522493.1">
    <property type="nucleotide sequence ID" value="NZ_LAYY01000003.1"/>
</dbReference>
<keyword evidence="8" id="KW-1185">Reference proteome</keyword>
<dbReference type="PANTHER" id="PTHR21666:SF270">
    <property type="entry name" value="MUREIN HYDROLASE ACTIVATOR ENVC"/>
    <property type="match status" value="1"/>
</dbReference>
<dbReference type="Pfam" id="PF01551">
    <property type="entry name" value="Peptidase_M23"/>
    <property type="match status" value="1"/>
</dbReference>
<dbReference type="PANTHER" id="PTHR21666">
    <property type="entry name" value="PEPTIDASE-RELATED"/>
    <property type="match status" value="1"/>
</dbReference>
<feature type="compositionally biased region" description="Low complexity" evidence="3">
    <location>
        <begin position="293"/>
        <end position="314"/>
    </location>
</feature>
<sequence>MKKQILSLAVVSTLSLGSLLSPNFADHVSANSLNDLKNEQQRIDQERSGINNEINQKKSKISELQNEQQDVQAEIKRLDMAMEDVQNKLEEKNAEIKRTQEEIEQLKKDIVVLEDRIEKRNELLKDRARSLQLSGGAVSYIDVLLGAQSFSDFVDRMGAVATIANADKELLEQHQKDKDELEAKKKEVEAKLSSLEKMKAELEQLKKQLDGQIAEKNKLMKSLKKEEEEFHAAVTEDEVKAEFLANQQAAIQKAIQLEEARIAEEKRQEAIRAAEEARRAEEARQAEAERQKAAASAAKSNNNSNNAVSAASAPAPKPAPAPAKKPAVSNSAFTWPAAGRVSSGFGSRSLGQHYGIDIAQPGPNVPIVAAAGGVVSRSDYSSSYGNVIYISHSINGQVYTTVYAHLSSRAVGVGSVVSKGQRIGTMGNTGQSYGQHLHFELHKGPWTASKGNAVNPMPYLP</sequence>
<accession>A0A0M2SZ65</accession>
<gene>
    <name evidence="7" type="ORF">WQ57_04365</name>
</gene>
<feature type="compositionally biased region" description="Basic and acidic residues" evidence="3">
    <location>
        <begin position="281"/>
        <end position="292"/>
    </location>
</feature>
<keyword evidence="2" id="KW-0175">Coiled coil</keyword>
<protein>
    <submittedName>
        <fullName evidence="7">Peptidase M23</fullName>
    </submittedName>
</protein>
<reference evidence="7 8" key="1">
    <citation type="submission" date="2015-04" db="EMBL/GenBank/DDBJ databases">
        <title>Taxonomic description and genome sequence of Bacillus campisalis sp. nov., a novel member of the genus Bacillus isolated from solar saltern.</title>
        <authorList>
            <person name="Mathan Kumar R."/>
            <person name="Kaur G."/>
            <person name="Kumar A."/>
            <person name="Singh N.K."/>
            <person name="Kaur N."/>
            <person name="Kumar N."/>
            <person name="Mayilraj S."/>
        </authorList>
    </citation>
    <scope>NUCLEOTIDE SEQUENCE [LARGE SCALE GENOMIC DNA]</scope>
    <source>
        <strain evidence="7 8">SA2-6</strain>
    </source>
</reference>
<dbReference type="Proteomes" id="UP000034166">
    <property type="component" value="Unassembled WGS sequence"/>
</dbReference>
<evidence type="ECO:0000256" key="2">
    <source>
        <dbReference type="SAM" id="Coils"/>
    </source>
</evidence>
<name>A0A0M2SZ65_9BACI</name>